<dbReference type="InParanoid" id="A0A0C3E8Y5"/>
<gene>
    <name evidence="3" type="ORF">SCLCIDRAFT_1208615</name>
</gene>
<dbReference type="HOGENOM" id="CLU_041299_0_0_1"/>
<comment type="similarity">
    <text evidence="1">Belongs to the FAM72 family.</text>
</comment>
<reference evidence="4" key="2">
    <citation type="submission" date="2015-01" db="EMBL/GenBank/DDBJ databases">
        <title>Evolutionary Origins and Diversification of the Mycorrhizal Mutualists.</title>
        <authorList>
            <consortium name="DOE Joint Genome Institute"/>
            <consortium name="Mycorrhizal Genomics Consortium"/>
            <person name="Kohler A."/>
            <person name="Kuo A."/>
            <person name="Nagy L.G."/>
            <person name="Floudas D."/>
            <person name="Copeland A."/>
            <person name="Barry K.W."/>
            <person name="Cichocki N."/>
            <person name="Veneault-Fourrey C."/>
            <person name="LaButti K."/>
            <person name="Lindquist E.A."/>
            <person name="Lipzen A."/>
            <person name="Lundell T."/>
            <person name="Morin E."/>
            <person name="Murat C."/>
            <person name="Riley R."/>
            <person name="Ohm R."/>
            <person name="Sun H."/>
            <person name="Tunlid A."/>
            <person name="Henrissat B."/>
            <person name="Grigoriev I.V."/>
            <person name="Hibbett D.S."/>
            <person name="Martin F."/>
        </authorList>
    </citation>
    <scope>NUCLEOTIDE SEQUENCE [LARGE SCALE GENOMIC DNA]</scope>
    <source>
        <strain evidence="4">Foug A</strain>
    </source>
</reference>
<feature type="compositionally biased region" description="Low complexity" evidence="2">
    <location>
        <begin position="292"/>
        <end position="313"/>
    </location>
</feature>
<evidence type="ECO:0000256" key="1">
    <source>
        <dbReference type="ARBA" id="ARBA00006888"/>
    </source>
</evidence>
<protein>
    <recommendedName>
        <fullName evidence="5">Protein FAM72</fullName>
    </recommendedName>
</protein>
<dbReference type="AlphaFoldDB" id="A0A0C3E8Y5"/>
<sequence>MPVLNAIQNSHQRTVGDRSPIPHLVTVRELQRHHPHLPQPRIYVSHNDPTLSHTYFIPHTSASTYFDRYHLPNHPIQAHVEGGMPLSTIPHYLSVPVASGPWPTHVEQNRYPSPPPAPQPPHKVWILDCRTCGTFLTNRGMKAVLLLRPNVSLFSTDALPVNCSAYSTNPDALRSPPCYLPTAPRTCECLTQTLCCHTCGASVGYVIVVPCSRCTSSTSSSNRTTNGHRFVFHSHEVIATVRHHIPDEPGVIPVEYSSPPPLSAPPLLIPADPSLTHNIANATATYRQTVASSPSPHFFSSSPLESPELAPSPDGSSPDLFPGLPPHSPLPARRSLSPQQIARPRTSDSAARYASGEPQVRTLKAGDMLHWHQLSKTGEIPGVEEDPRARTSNWYHRGQFFDR</sequence>
<dbReference type="PANTHER" id="PTHR31841">
    <property type="entry name" value="PROTEIN FAM72A-RELATED"/>
    <property type="match status" value="1"/>
</dbReference>
<feature type="region of interest" description="Disordered" evidence="2">
    <location>
        <begin position="292"/>
        <end position="356"/>
    </location>
</feature>
<organism evidence="3 4">
    <name type="scientific">Scleroderma citrinum Foug A</name>
    <dbReference type="NCBI Taxonomy" id="1036808"/>
    <lineage>
        <taxon>Eukaryota</taxon>
        <taxon>Fungi</taxon>
        <taxon>Dikarya</taxon>
        <taxon>Basidiomycota</taxon>
        <taxon>Agaricomycotina</taxon>
        <taxon>Agaricomycetes</taxon>
        <taxon>Agaricomycetidae</taxon>
        <taxon>Boletales</taxon>
        <taxon>Sclerodermatineae</taxon>
        <taxon>Sclerodermataceae</taxon>
        <taxon>Scleroderma</taxon>
    </lineage>
</organism>
<dbReference type="OrthoDB" id="428577at2759"/>
<dbReference type="EMBL" id="KN822007">
    <property type="protein sequence ID" value="KIM69190.1"/>
    <property type="molecule type" value="Genomic_DNA"/>
</dbReference>
<dbReference type="InterPro" id="IPR026768">
    <property type="entry name" value="YPEH2ZP"/>
</dbReference>
<keyword evidence="4" id="KW-1185">Reference proteome</keyword>
<dbReference type="STRING" id="1036808.A0A0C3E8Y5"/>
<proteinExistence type="inferred from homology"/>
<dbReference type="PANTHER" id="PTHR31841:SF1">
    <property type="entry name" value="PROTEIN FAM72A-RELATED"/>
    <property type="match status" value="1"/>
</dbReference>
<reference evidence="3 4" key="1">
    <citation type="submission" date="2014-04" db="EMBL/GenBank/DDBJ databases">
        <authorList>
            <consortium name="DOE Joint Genome Institute"/>
            <person name="Kuo A."/>
            <person name="Kohler A."/>
            <person name="Nagy L.G."/>
            <person name="Floudas D."/>
            <person name="Copeland A."/>
            <person name="Barry K.W."/>
            <person name="Cichocki N."/>
            <person name="Veneault-Fourrey C."/>
            <person name="LaButti K."/>
            <person name="Lindquist E.A."/>
            <person name="Lipzen A."/>
            <person name="Lundell T."/>
            <person name="Morin E."/>
            <person name="Murat C."/>
            <person name="Sun H."/>
            <person name="Tunlid A."/>
            <person name="Henrissat B."/>
            <person name="Grigoriev I.V."/>
            <person name="Hibbett D.S."/>
            <person name="Martin F."/>
            <person name="Nordberg H.P."/>
            <person name="Cantor M.N."/>
            <person name="Hua S.X."/>
        </authorList>
    </citation>
    <scope>NUCLEOTIDE SEQUENCE [LARGE SCALE GENOMIC DNA]</scope>
    <source>
        <strain evidence="3 4">Foug A</strain>
    </source>
</reference>
<evidence type="ECO:0000256" key="2">
    <source>
        <dbReference type="SAM" id="MobiDB-lite"/>
    </source>
</evidence>
<dbReference type="Pfam" id="PF14976">
    <property type="entry name" value="YPEH2ZP"/>
    <property type="match status" value="1"/>
</dbReference>
<feature type="region of interest" description="Disordered" evidence="2">
    <location>
        <begin position="377"/>
        <end position="403"/>
    </location>
</feature>
<evidence type="ECO:0000313" key="3">
    <source>
        <dbReference type="EMBL" id="KIM69190.1"/>
    </source>
</evidence>
<name>A0A0C3E8Y5_9AGAM</name>
<dbReference type="GO" id="GO:0005829">
    <property type="term" value="C:cytosol"/>
    <property type="evidence" value="ECO:0007669"/>
    <property type="project" value="UniProtKB-ARBA"/>
</dbReference>
<accession>A0A0C3E8Y5</accession>
<evidence type="ECO:0000313" key="4">
    <source>
        <dbReference type="Proteomes" id="UP000053989"/>
    </source>
</evidence>
<dbReference type="Proteomes" id="UP000053989">
    <property type="component" value="Unassembled WGS sequence"/>
</dbReference>
<evidence type="ECO:0008006" key="5">
    <source>
        <dbReference type="Google" id="ProtNLM"/>
    </source>
</evidence>